<dbReference type="RefSeq" id="WP_163664413.1">
    <property type="nucleotide sequence ID" value="NZ_AP022565.1"/>
</dbReference>
<dbReference type="KEGG" id="malv:MALV_25540"/>
<evidence type="ECO:0000313" key="2">
    <source>
        <dbReference type="Proteomes" id="UP000466906"/>
    </source>
</evidence>
<dbReference type="Proteomes" id="UP000466906">
    <property type="component" value="Chromosome"/>
</dbReference>
<dbReference type="AlphaFoldDB" id="A0A6N4USR4"/>
<dbReference type="EMBL" id="AP022565">
    <property type="protein sequence ID" value="BBX27429.1"/>
    <property type="molecule type" value="Genomic_DNA"/>
</dbReference>
<keyword evidence="2" id="KW-1185">Reference proteome</keyword>
<accession>A0A6N4USR4</accession>
<proteinExistence type="predicted"/>
<gene>
    <name evidence="1" type="ORF">MALV_25540</name>
</gene>
<reference evidence="1 2" key="1">
    <citation type="journal article" date="2019" name="Emerg. Microbes Infect.">
        <title>Comprehensive subspecies identification of 175 nontuberculous mycobacteria species based on 7547 genomic profiles.</title>
        <authorList>
            <person name="Matsumoto Y."/>
            <person name="Kinjo T."/>
            <person name="Motooka D."/>
            <person name="Nabeya D."/>
            <person name="Jung N."/>
            <person name="Uechi K."/>
            <person name="Horii T."/>
            <person name="Iida T."/>
            <person name="Fujita J."/>
            <person name="Nakamura S."/>
        </authorList>
    </citation>
    <scope>NUCLEOTIDE SEQUENCE [LARGE SCALE GENOMIC DNA]</scope>
    <source>
        <strain evidence="1 2">JCM 12272</strain>
    </source>
</reference>
<organism evidence="1 2">
    <name type="scientific">Mycolicibacterium alvei</name>
    <dbReference type="NCBI Taxonomy" id="67081"/>
    <lineage>
        <taxon>Bacteria</taxon>
        <taxon>Bacillati</taxon>
        <taxon>Actinomycetota</taxon>
        <taxon>Actinomycetes</taxon>
        <taxon>Mycobacteriales</taxon>
        <taxon>Mycobacteriaceae</taxon>
        <taxon>Mycolicibacterium</taxon>
    </lineage>
</organism>
<protein>
    <submittedName>
        <fullName evidence="1">Uncharacterized protein</fullName>
    </submittedName>
</protein>
<name>A0A6N4USR4_9MYCO</name>
<evidence type="ECO:0000313" key="1">
    <source>
        <dbReference type="EMBL" id="BBX27429.1"/>
    </source>
</evidence>
<sequence>MASKTVDAVIFDGDKSVAKAAGRPVRLMPGGVAGIVYSGWVYPLYEGDVINIADDARSKEECNVFVSADVAIPYARRPASAVADGALGIEEWYLETNRFGHYLVFDGSEEAAERLVEAVDTIGLGVRGWGESWRPADNGEFYDWYIRLGYNGTREECVGLVGDLIAEDVVEDYYSDLEDVDGAHSVGRRHQLASLVIAASSRSLDADTVMDNLEPFDADPACGGGYLAWRLREVTARPVSSLDDSAASRLKYICSIVRDDRELIARLISRHGRFLENRPHLAERALATEFDKVDVDTSWRSPDDALRRARASQTFLRHAVMLTFGTDDCSELLQTMLTQLMPPAEARVIDSPRNVAAAIANLTRTITLVDELLGVDDPATLYAKGRAELLALEAGDFDFLAALYVDGSRTADRVAVADLPFEVLPPGELVQSFVDEVRRSGTFHGREADVQRTAVLLEVAKRFPDRKSTVHRGAFSSTGNDNGYVVLRMALPNSTDEDAIAISPWKGEHATYVVRHGCGQQYPWPSVLSRTKREAKELGARSLLFRVDLDHKIDVYEAMVSKIVALLECDRDEFDNGQLYFDYSDGRYRVRDPDDYDRAYSIERNRNGTNDQYGSDGLANVFRRILNWFGS</sequence>